<sequence length="338" mass="37486">MRDRMSNLQDVPEDDEHGTSDGQGTSKGVGASNGIGTSKGVGASNGVGTSKGVEASNGVVQAQPQPTPETFSTVDLEDVPQQAVVFDNDGTLDGVFDEAQTVRREIQLISLDVVKLKDHNARMLTEVGDTPALKKDSNAIAGEIKSRAEAVLTRLQKMDARGKELEAKHGVNAAVVRVARTQYMCLSNSFRDVMFDYNETEVSYRESCKNRLQRQLEIVGREVTGEEIEEMIESGEWNVFSDNVLTEGKTSRSALDQIESRHKELLDLESRIQSIHELFLDVAMLVEEQGPMMNTIQANIHSTDADIQECMVKLERAKRYDKNNPFKKMFCGCFPCYK</sequence>
<dbReference type="InterPro" id="IPR010989">
    <property type="entry name" value="SNARE"/>
</dbReference>
<comment type="similarity">
    <text evidence="1">Belongs to the syntaxin family.</text>
</comment>
<dbReference type="CDD" id="cd00179">
    <property type="entry name" value="SynN"/>
    <property type="match status" value="1"/>
</dbReference>
<accession>A0A9D3MDC5</accession>
<dbReference type="GO" id="GO:0048787">
    <property type="term" value="C:presynaptic active zone membrane"/>
    <property type="evidence" value="ECO:0007669"/>
    <property type="project" value="TreeGrafter"/>
</dbReference>
<dbReference type="Proteomes" id="UP001044222">
    <property type="component" value="Unassembled WGS sequence"/>
</dbReference>
<dbReference type="SUPFAM" id="SSF47661">
    <property type="entry name" value="t-snare proteins"/>
    <property type="match status" value="1"/>
</dbReference>
<dbReference type="Pfam" id="PF00804">
    <property type="entry name" value="Syntaxin"/>
    <property type="match status" value="1"/>
</dbReference>
<evidence type="ECO:0000259" key="4">
    <source>
        <dbReference type="PROSITE" id="PS50192"/>
    </source>
</evidence>
<dbReference type="FunFam" id="1.20.58.70:FF:000042">
    <property type="entry name" value="Syntaxin 11b, tandem duplicate 2"/>
    <property type="match status" value="1"/>
</dbReference>
<dbReference type="InterPro" id="IPR000727">
    <property type="entry name" value="T_SNARE_dom"/>
</dbReference>
<keyword evidence="2" id="KW-0175">Coiled coil</keyword>
<organism evidence="5 6">
    <name type="scientific">Anguilla anguilla</name>
    <name type="common">European freshwater eel</name>
    <name type="synonym">Muraena anguilla</name>
    <dbReference type="NCBI Taxonomy" id="7936"/>
    <lineage>
        <taxon>Eukaryota</taxon>
        <taxon>Metazoa</taxon>
        <taxon>Chordata</taxon>
        <taxon>Craniata</taxon>
        <taxon>Vertebrata</taxon>
        <taxon>Euteleostomi</taxon>
        <taxon>Actinopterygii</taxon>
        <taxon>Neopterygii</taxon>
        <taxon>Teleostei</taxon>
        <taxon>Anguilliformes</taxon>
        <taxon>Anguillidae</taxon>
        <taxon>Anguilla</taxon>
    </lineage>
</organism>
<dbReference type="GO" id="GO:0048278">
    <property type="term" value="P:vesicle docking"/>
    <property type="evidence" value="ECO:0007669"/>
    <property type="project" value="TreeGrafter"/>
</dbReference>
<dbReference type="GO" id="GO:0031629">
    <property type="term" value="P:synaptic vesicle fusion to presynaptic active zone membrane"/>
    <property type="evidence" value="ECO:0007669"/>
    <property type="project" value="TreeGrafter"/>
</dbReference>
<evidence type="ECO:0000313" key="5">
    <source>
        <dbReference type="EMBL" id="KAG5846474.1"/>
    </source>
</evidence>
<dbReference type="SMART" id="SM00397">
    <property type="entry name" value="t_SNARE"/>
    <property type="match status" value="1"/>
</dbReference>
<feature type="domain" description="T-SNARE coiled-coil homology" evidence="4">
    <location>
        <begin position="255"/>
        <end position="317"/>
    </location>
</feature>
<comment type="caution">
    <text evidence="5">The sequence shown here is derived from an EMBL/GenBank/DDBJ whole genome shotgun (WGS) entry which is preliminary data.</text>
</comment>
<gene>
    <name evidence="5" type="ORF">ANANG_G00115340</name>
</gene>
<dbReference type="PANTHER" id="PTHR19957:SF136">
    <property type="entry name" value="SYNTAXIN 11B, TANDEM DUPLICATE 1-RELATED"/>
    <property type="match status" value="1"/>
</dbReference>
<reference evidence="5" key="1">
    <citation type="submission" date="2021-01" db="EMBL/GenBank/DDBJ databases">
        <title>A chromosome-scale assembly of European eel, Anguilla anguilla.</title>
        <authorList>
            <person name="Henkel C."/>
            <person name="Jong-Raadsen S.A."/>
            <person name="Dufour S."/>
            <person name="Weltzien F.-A."/>
            <person name="Palstra A.P."/>
            <person name="Pelster B."/>
            <person name="Spaink H.P."/>
            <person name="Van Den Thillart G.E."/>
            <person name="Jansen H."/>
            <person name="Zahm M."/>
            <person name="Klopp C."/>
            <person name="Cedric C."/>
            <person name="Louis A."/>
            <person name="Berthelot C."/>
            <person name="Parey E."/>
            <person name="Roest Crollius H."/>
            <person name="Montfort J."/>
            <person name="Robinson-Rechavi M."/>
            <person name="Bucao C."/>
            <person name="Bouchez O."/>
            <person name="Gislard M."/>
            <person name="Lluch J."/>
            <person name="Milhes M."/>
            <person name="Lampietro C."/>
            <person name="Lopez Roques C."/>
            <person name="Donnadieu C."/>
            <person name="Braasch I."/>
            <person name="Desvignes T."/>
            <person name="Postlethwait J."/>
            <person name="Bobe J."/>
            <person name="Guiguen Y."/>
            <person name="Dirks R."/>
        </authorList>
    </citation>
    <scope>NUCLEOTIDE SEQUENCE</scope>
    <source>
        <strain evidence="5">Tag_6206</strain>
        <tissue evidence="5">Liver</tissue>
    </source>
</reference>
<evidence type="ECO:0000256" key="2">
    <source>
        <dbReference type="ARBA" id="ARBA00023054"/>
    </source>
</evidence>
<proteinExistence type="inferred from homology"/>
<dbReference type="GO" id="GO:0031201">
    <property type="term" value="C:SNARE complex"/>
    <property type="evidence" value="ECO:0007669"/>
    <property type="project" value="TreeGrafter"/>
</dbReference>
<keyword evidence="6" id="KW-1185">Reference proteome</keyword>
<feature type="region of interest" description="Disordered" evidence="3">
    <location>
        <begin position="1"/>
        <end position="52"/>
    </location>
</feature>
<dbReference type="InterPro" id="IPR045242">
    <property type="entry name" value="Syntaxin"/>
</dbReference>
<dbReference type="GO" id="GO:0000149">
    <property type="term" value="F:SNARE binding"/>
    <property type="evidence" value="ECO:0007669"/>
    <property type="project" value="TreeGrafter"/>
</dbReference>
<evidence type="ECO:0000256" key="3">
    <source>
        <dbReference type="SAM" id="MobiDB-lite"/>
    </source>
</evidence>
<evidence type="ECO:0000313" key="6">
    <source>
        <dbReference type="Proteomes" id="UP001044222"/>
    </source>
</evidence>
<dbReference type="SMART" id="SM00503">
    <property type="entry name" value="SynN"/>
    <property type="match status" value="1"/>
</dbReference>
<dbReference type="EMBL" id="JAFIRN010000006">
    <property type="protein sequence ID" value="KAG5846474.1"/>
    <property type="molecule type" value="Genomic_DNA"/>
</dbReference>
<feature type="compositionally biased region" description="Gly residues" evidence="3">
    <location>
        <begin position="25"/>
        <end position="45"/>
    </location>
</feature>
<dbReference type="InterPro" id="IPR006011">
    <property type="entry name" value="Syntaxin_N"/>
</dbReference>
<protein>
    <recommendedName>
        <fullName evidence="4">t-SNARE coiled-coil homology domain-containing protein</fullName>
    </recommendedName>
</protein>
<dbReference type="PROSITE" id="PS50192">
    <property type="entry name" value="T_SNARE"/>
    <property type="match status" value="1"/>
</dbReference>
<dbReference type="GO" id="GO:0005484">
    <property type="term" value="F:SNAP receptor activity"/>
    <property type="evidence" value="ECO:0007669"/>
    <property type="project" value="TreeGrafter"/>
</dbReference>
<dbReference type="GO" id="GO:0008021">
    <property type="term" value="C:synaptic vesicle"/>
    <property type="evidence" value="ECO:0007669"/>
    <property type="project" value="TreeGrafter"/>
</dbReference>
<dbReference type="GO" id="GO:0006886">
    <property type="term" value="P:intracellular protein transport"/>
    <property type="evidence" value="ECO:0007669"/>
    <property type="project" value="TreeGrafter"/>
</dbReference>
<dbReference type="Gene3D" id="1.20.58.70">
    <property type="match status" value="1"/>
</dbReference>
<evidence type="ECO:0000256" key="1">
    <source>
        <dbReference type="ARBA" id="ARBA00009063"/>
    </source>
</evidence>
<name>A0A9D3MDC5_ANGAN</name>
<dbReference type="AlphaFoldDB" id="A0A9D3MDC5"/>
<dbReference type="Gene3D" id="1.20.5.110">
    <property type="match status" value="1"/>
</dbReference>
<dbReference type="PANTHER" id="PTHR19957">
    <property type="entry name" value="SYNTAXIN"/>
    <property type="match status" value="1"/>
</dbReference>